<dbReference type="Proteomes" id="UP001501303">
    <property type="component" value="Unassembled WGS sequence"/>
</dbReference>
<comment type="caution">
    <text evidence="1">The sequence shown here is derived from an EMBL/GenBank/DDBJ whole genome shotgun (WGS) entry which is preliminary data.</text>
</comment>
<protein>
    <recommendedName>
        <fullName evidence="3">DUF2771 domain-containing protein</fullName>
    </recommendedName>
</protein>
<keyword evidence="2" id="KW-1185">Reference proteome</keyword>
<dbReference type="EMBL" id="BAAAMJ010000003">
    <property type="protein sequence ID" value="GAA1897044.1"/>
    <property type="molecule type" value="Genomic_DNA"/>
</dbReference>
<evidence type="ECO:0000313" key="2">
    <source>
        <dbReference type="Proteomes" id="UP001501303"/>
    </source>
</evidence>
<organism evidence="1 2">
    <name type="scientific">Streptomyces sodiiphilus</name>
    <dbReference type="NCBI Taxonomy" id="226217"/>
    <lineage>
        <taxon>Bacteria</taxon>
        <taxon>Bacillati</taxon>
        <taxon>Actinomycetota</taxon>
        <taxon>Actinomycetes</taxon>
        <taxon>Kitasatosporales</taxon>
        <taxon>Streptomycetaceae</taxon>
        <taxon>Streptomyces</taxon>
    </lineage>
</organism>
<gene>
    <name evidence="1" type="ORF">GCM10009716_03870</name>
</gene>
<reference evidence="2" key="1">
    <citation type="journal article" date="2019" name="Int. J. Syst. Evol. Microbiol.">
        <title>The Global Catalogue of Microorganisms (GCM) 10K type strain sequencing project: providing services to taxonomists for standard genome sequencing and annotation.</title>
        <authorList>
            <consortium name="The Broad Institute Genomics Platform"/>
            <consortium name="The Broad Institute Genome Sequencing Center for Infectious Disease"/>
            <person name="Wu L."/>
            <person name="Ma J."/>
        </authorList>
    </citation>
    <scope>NUCLEOTIDE SEQUENCE [LARGE SCALE GENOMIC DNA]</scope>
    <source>
        <strain evidence="2">JCM 13581</strain>
    </source>
</reference>
<evidence type="ECO:0008006" key="3">
    <source>
        <dbReference type="Google" id="ProtNLM"/>
    </source>
</evidence>
<proteinExistence type="predicted"/>
<evidence type="ECO:0000313" key="1">
    <source>
        <dbReference type="EMBL" id="GAA1897044.1"/>
    </source>
</evidence>
<sequence length="186" mass="19829">MTAISSGGRRAVRTTLAAGAVSLGLVTLSACEKPTSYAHFTLGSDTSSVETPSGCYGHGEPLSEKRVESCLEKREGAPEFAALEGDMFRIGVDPSIAETGWVLYINGTQVTEPMTSTYRSFPADQILTVGRQQAPADDPEAEAPADALVSIVQVDEDYDPEAQDEEGMRVPPEILGVWHALLTPDE</sequence>
<accession>A0ABP5A0T8</accession>
<dbReference type="RefSeq" id="WP_344258262.1">
    <property type="nucleotide sequence ID" value="NZ_BAAAMJ010000003.1"/>
</dbReference>
<name>A0ABP5A0T8_9ACTN</name>